<keyword evidence="8 9" id="KW-0472">Membrane</keyword>
<keyword evidence="7" id="KW-0333">Golgi apparatus</keyword>
<comment type="subcellular location">
    <subcellularLocation>
        <location evidence="2">Golgi apparatus membrane</location>
        <topology evidence="2">Single-pass type I membrane protein</topology>
    </subcellularLocation>
</comment>
<evidence type="ECO:0000256" key="1">
    <source>
        <dbReference type="ARBA" id="ARBA00002154"/>
    </source>
</evidence>
<evidence type="ECO:0000256" key="8">
    <source>
        <dbReference type="ARBA" id="ARBA00023136"/>
    </source>
</evidence>
<feature type="transmembrane region" description="Helical" evidence="9">
    <location>
        <begin position="470"/>
        <end position="488"/>
    </location>
</feature>
<evidence type="ECO:0000256" key="9">
    <source>
        <dbReference type="SAM" id="Phobius"/>
    </source>
</evidence>
<dbReference type="Proteomes" id="UP001456524">
    <property type="component" value="Unassembled WGS sequence"/>
</dbReference>
<evidence type="ECO:0000256" key="3">
    <source>
        <dbReference type="ARBA" id="ARBA00008961"/>
    </source>
</evidence>
<accession>A0ABR1Y5W2</accession>
<comment type="caution">
    <text evidence="10">The sequence shown here is derived from an EMBL/GenBank/DDBJ whole genome shotgun (WGS) entry which is preliminary data.</text>
</comment>
<sequence>MICYLHKDIESQSLREQVRNGGDYAEILGHPVVVLAIPAARSDEVFFAKVTTFGGKTAAEKFGSSDKTSRRFQREYLPISHGGPAQEEGFELQVEKGRRMGARSWVNIGPKNVLRIETRHLPPFRRTTKQGVEYALTADSLQKLMEHYWKLASISQTLGPSAPLRFGCCTKNTATNKSPQQEKTQEKPRLNYDTWILPSRIAFLPRVRKWSLLAGQVREKFHAQVAGHPVIIMSAPNSRGVVAIALLTSLGGQTVQEKYSKVYAGNPDRAREFGGDFLLIKHGDTQPHDDTPLLRLKDGKEMGRRSYVNVAYGNFYVQVEDLALYRKNGSGKDSEVFLDEASFQELVIRKAANGGRTTASRGSSSKRPTILTYATPRIHEPTNAAARPTPFHDRLLANSHRAPGISPRPTKTPATKHKDALFNFQSLLLVILLLVCTSTYLHAVAPGLLDRNKDGVFGIFWKFARVGERLSPYVSLCCVVMAGSLFMGA</sequence>
<comment type="similarity">
    <text evidence="3">Belongs to the KISH family.</text>
</comment>
<evidence type="ECO:0000256" key="4">
    <source>
        <dbReference type="ARBA" id="ARBA00022692"/>
    </source>
</evidence>
<dbReference type="EMBL" id="JBBWUH010000001">
    <property type="protein sequence ID" value="KAK8177175.1"/>
    <property type="molecule type" value="Genomic_DNA"/>
</dbReference>
<keyword evidence="4 9" id="KW-0812">Transmembrane</keyword>
<keyword evidence="6 9" id="KW-1133">Transmembrane helix</keyword>
<dbReference type="Pfam" id="PF06842">
    <property type="entry name" value="DUF1242"/>
    <property type="match status" value="1"/>
</dbReference>
<feature type="transmembrane region" description="Helical" evidence="9">
    <location>
        <begin position="427"/>
        <end position="449"/>
    </location>
</feature>
<evidence type="ECO:0000313" key="10">
    <source>
        <dbReference type="EMBL" id="KAK8177175.1"/>
    </source>
</evidence>
<reference evidence="10 11" key="1">
    <citation type="journal article" date="2022" name="G3 (Bethesda)">
        <title>Enemy or ally: a genomic approach to elucidate the lifestyle of Phyllosticta citrichinaensis.</title>
        <authorList>
            <person name="Buijs V.A."/>
            <person name="Groenewald J.Z."/>
            <person name="Haridas S."/>
            <person name="LaButti K.M."/>
            <person name="Lipzen A."/>
            <person name="Martin F.M."/>
            <person name="Barry K."/>
            <person name="Grigoriev I.V."/>
            <person name="Crous P.W."/>
            <person name="Seidl M.F."/>
        </authorList>
    </citation>
    <scope>NUCLEOTIDE SEQUENCE [LARGE SCALE GENOMIC DNA]</scope>
    <source>
        <strain evidence="10 11">CBS 129764</strain>
    </source>
</reference>
<gene>
    <name evidence="10" type="ORF">IWX90DRAFT_482196</name>
</gene>
<evidence type="ECO:0000256" key="7">
    <source>
        <dbReference type="ARBA" id="ARBA00023034"/>
    </source>
</evidence>
<dbReference type="PANTHER" id="PTHR37048">
    <property type="entry name" value="QUESTIONABLE PROTEIN"/>
    <property type="match status" value="1"/>
</dbReference>
<evidence type="ECO:0000256" key="6">
    <source>
        <dbReference type="ARBA" id="ARBA00022989"/>
    </source>
</evidence>
<name>A0ABR1Y5W2_9PEZI</name>
<comment type="function">
    <text evidence="1">Involved in the early part of the secretory pathway.</text>
</comment>
<keyword evidence="11" id="KW-1185">Reference proteome</keyword>
<proteinExistence type="inferred from homology"/>
<dbReference type="PANTHER" id="PTHR37048:SF2">
    <property type="entry name" value="QUESTIONABLE PROTEIN"/>
    <property type="match status" value="1"/>
</dbReference>
<organism evidence="10 11">
    <name type="scientific">Phyllosticta citrichinensis</name>
    <dbReference type="NCBI Taxonomy" id="1130410"/>
    <lineage>
        <taxon>Eukaryota</taxon>
        <taxon>Fungi</taxon>
        <taxon>Dikarya</taxon>
        <taxon>Ascomycota</taxon>
        <taxon>Pezizomycotina</taxon>
        <taxon>Dothideomycetes</taxon>
        <taxon>Dothideomycetes incertae sedis</taxon>
        <taxon>Botryosphaeriales</taxon>
        <taxon>Phyllostictaceae</taxon>
        <taxon>Phyllosticta</taxon>
    </lineage>
</organism>
<evidence type="ECO:0000313" key="11">
    <source>
        <dbReference type="Proteomes" id="UP001456524"/>
    </source>
</evidence>
<evidence type="ECO:0000256" key="5">
    <source>
        <dbReference type="ARBA" id="ARBA00022729"/>
    </source>
</evidence>
<dbReference type="InterPro" id="IPR009653">
    <property type="entry name" value="Ksh1"/>
</dbReference>
<protein>
    <submittedName>
        <fullName evidence="10">Uncharacterized protein</fullName>
    </submittedName>
</protein>
<evidence type="ECO:0000256" key="2">
    <source>
        <dbReference type="ARBA" id="ARBA00004614"/>
    </source>
</evidence>
<keyword evidence="5" id="KW-0732">Signal</keyword>